<proteinExistence type="inferred from homology"/>
<dbReference type="RefSeq" id="WP_320509914.1">
    <property type="nucleotide sequence ID" value="NZ_JAXCLW010000006.1"/>
</dbReference>
<feature type="compositionally biased region" description="Basic and acidic residues" evidence="10">
    <location>
        <begin position="21"/>
        <end position="30"/>
    </location>
</feature>
<reference evidence="11 12" key="1">
    <citation type="journal article" date="2016" name="Antonie Van Leeuwenhoek">
        <title>Dongia soli sp. nov., isolated from soil from Dokdo, Korea.</title>
        <authorList>
            <person name="Kim D.U."/>
            <person name="Lee H."/>
            <person name="Kim H."/>
            <person name="Kim S.G."/>
            <person name="Ka J.O."/>
        </authorList>
    </citation>
    <scope>NUCLEOTIDE SEQUENCE [LARGE SCALE GENOMIC DNA]</scope>
    <source>
        <strain evidence="11 12">D78</strain>
    </source>
</reference>
<dbReference type="GO" id="GO:0004636">
    <property type="term" value="F:phosphoribosyl-ATP diphosphatase activity"/>
    <property type="evidence" value="ECO:0007669"/>
    <property type="project" value="UniProtKB-EC"/>
</dbReference>
<keyword evidence="12" id="KW-1185">Reference proteome</keyword>
<evidence type="ECO:0000256" key="8">
    <source>
        <dbReference type="ARBA" id="ARBA00023102"/>
    </source>
</evidence>
<sequence length="132" mass="14570">MTEQLQRLYRAVHEVSALHTGEGHGGRDGKTASTRPLQRDATGAGKSRIALNDTKTAKLLRKGRLKVAQKVGEEAVEVVIAAIGEDREAVVCESADLLYHLVVLWNETGVTPDDVWNEMRRREKARGLAEKL</sequence>
<evidence type="ECO:0000256" key="9">
    <source>
        <dbReference type="HAMAP-Rule" id="MF_01020"/>
    </source>
</evidence>
<dbReference type="PANTHER" id="PTHR42945:SF1">
    <property type="entry name" value="HISTIDINE BIOSYNTHESIS BIFUNCTIONAL PROTEIN HIS7"/>
    <property type="match status" value="1"/>
</dbReference>
<dbReference type="HAMAP" id="MF_01020">
    <property type="entry name" value="HisE"/>
    <property type="match status" value="1"/>
</dbReference>
<name>A0ABU5EHH6_9PROT</name>
<dbReference type="Proteomes" id="UP001279642">
    <property type="component" value="Unassembled WGS sequence"/>
</dbReference>
<dbReference type="EMBL" id="JAXCLW010000006">
    <property type="protein sequence ID" value="MDY0884841.1"/>
    <property type="molecule type" value="Genomic_DNA"/>
</dbReference>
<protein>
    <recommendedName>
        <fullName evidence="9">Phosphoribosyl-ATP pyrophosphatase</fullName>
        <shortName evidence="9">PRA-PH</shortName>
        <ecNumber evidence="9">3.6.1.31</ecNumber>
    </recommendedName>
</protein>
<evidence type="ECO:0000256" key="1">
    <source>
        <dbReference type="ARBA" id="ARBA00001460"/>
    </source>
</evidence>
<evidence type="ECO:0000256" key="7">
    <source>
        <dbReference type="ARBA" id="ARBA00022840"/>
    </source>
</evidence>
<dbReference type="InterPro" id="IPR008179">
    <property type="entry name" value="HisE"/>
</dbReference>
<comment type="caution">
    <text evidence="11">The sequence shown here is derived from an EMBL/GenBank/DDBJ whole genome shotgun (WGS) entry which is preliminary data.</text>
</comment>
<evidence type="ECO:0000256" key="6">
    <source>
        <dbReference type="ARBA" id="ARBA00022801"/>
    </source>
</evidence>
<gene>
    <name evidence="9 11" type="primary">hisE</name>
    <name evidence="11" type="ORF">SMD27_18500</name>
</gene>
<evidence type="ECO:0000256" key="3">
    <source>
        <dbReference type="ARBA" id="ARBA00009392"/>
    </source>
</evidence>
<feature type="region of interest" description="Disordered" evidence="10">
    <location>
        <begin position="19"/>
        <end position="46"/>
    </location>
</feature>
<keyword evidence="4 9" id="KW-0028">Amino-acid biosynthesis</keyword>
<keyword evidence="7 9" id="KW-0067">ATP-binding</keyword>
<dbReference type="EC" id="3.6.1.31" evidence="9"/>
<dbReference type="Pfam" id="PF01503">
    <property type="entry name" value="PRA-PH"/>
    <property type="match status" value="1"/>
</dbReference>
<keyword evidence="8 9" id="KW-0368">Histidine biosynthesis</keyword>
<keyword evidence="5 9" id="KW-0547">Nucleotide-binding</keyword>
<evidence type="ECO:0000256" key="5">
    <source>
        <dbReference type="ARBA" id="ARBA00022741"/>
    </source>
</evidence>
<comment type="catalytic activity">
    <reaction evidence="1 9">
        <text>1-(5-phospho-beta-D-ribosyl)-ATP + H2O = 1-(5-phospho-beta-D-ribosyl)-5'-AMP + diphosphate + H(+)</text>
        <dbReference type="Rhea" id="RHEA:22828"/>
        <dbReference type="ChEBI" id="CHEBI:15377"/>
        <dbReference type="ChEBI" id="CHEBI:15378"/>
        <dbReference type="ChEBI" id="CHEBI:33019"/>
        <dbReference type="ChEBI" id="CHEBI:59457"/>
        <dbReference type="ChEBI" id="CHEBI:73183"/>
        <dbReference type="EC" id="3.6.1.31"/>
    </reaction>
</comment>
<organism evidence="11 12">
    <name type="scientific">Dongia soli</name>
    <dbReference type="NCBI Taxonomy" id="600628"/>
    <lineage>
        <taxon>Bacteria</taxon>
        <taxon>Pseudomonadati</taxon>
        <taxon>Pseudomonadota</taxon>
        <taxon>Alphaproteobacteria</taxon>
        <taxon>Rhodospirillales</taxon>
        <taxon>Dongiaceae</taxon>
        <taxon>Dongia</taxon>
    </lineage>
</organism>
<accession>A0ABU5EHH6</accession>
<evidence type="ECO:0000256" key="2">
    <source>
        <dbReference type="ARBA" id="ARBA00005204"/>
    </source>
</evidence>
<comment type="similarity">
    <text evidence="3 9">Belongs to the PRA-PH family.</text>
</comment>
<keyword evidence="9" id="KW-0963">Cytoplasm</keyword>
<dbReference type="PANTHER" id="PTHR42945">
    <property type="entry name" value="HISTIDINE BIOSYNTHESIS BIFUNCTIONAL PROTEIN"/>
    <property type="match status" value="1"/>
</dbReference>
<dbReference type="CDD" id="cd11534">
    <property type="entry name" value="NTP-PPase_HisIE_like"/>
    <property type="match status" value="1"/>
</dbReference>
<evidence type="ECO:0000256" key="10">
    <source>
        <dbReference type="SAM" id="MobiDB-lite"/>
    </source>
</evidence>
<dbReference type="InterPro" id="IPR021130">
    <property type="entry name" value="PRib-ATP_PPHydrolase-like"/>
</dbReference>
<comment type="pathway">
    <text evidence="2 9">Amino-acid biosynthesis; L-histidine biosynthesis; L-histidine from 5-phospho-alpha-D-ribose 1-diphosphate: step 2/9.</text>
</comment>
<dbReference type="Gene3D" id="1.10.287.1080">
    <property type="entry name" value="MazG-like"/>
    <property type="match status" value="1"/>
</dbReference>
<dbReference type="NCBIfam" id="TIGR03188">
    <property type="entry name" value="histidine_hisI"/>
    <property type="match status" value="1"/>
</dbReference>
<evidence type="ECO:0000313" key="11">
    <source>
        <dbReference type="EMBL" id="MDY0884841.1"/>
    </source>
</evidence>
<keyword evidence="6 9" id="KW-0378">Hydrolase</keyword>
<comment type="subcellular location">
    <subcellularLocation>
        <location evidence="9">Cytoplasm</location>
    </subcellularLocation>
</comment>
<evidence type="ECO:0000313" key="12">
    <source>
        <dbReference type="Proteomes" id="UP001279642"/>
    </source>
</evidence>
<evidence type="ECO:0000256" key="4">
    <source>
        <dbReference type="ARBA" id="ARBA00022605"/>
    </source>
</evidence>
<dbReference type="SUPFAM" id="SSF101386">
    <property type="entry name" value="all-alpha NTP pyrophosphatases"/>
    <property type="match status" value="1"/>
</dbReference>